<evidence type="ECO:0000256" key="1">
    <source>
        <dbReference type="SAM" id="Coils"/>
    </source>
</evidence>
<protein>
    <submittedName>
        <fullName evidence="2">RNA polymerase sigma-70 factor (ECF subfamily)</fullName>
    </submittedName>
</protein>
<dbReference type="Gene3D" id="1.10.1740.10">
    <property type="match status" value="1"/>
</dbReference>
<organism evidence="2 3">
    <name type="scientific">Prosthecobacter vanneervenii</name>
    <dbReference type="NCBI Taxonomy" id="48466"/>
    <lineage>
        <taxon>Bacteria</taxon>
        <taxon>Pseudomonadati</taxon>
        <taxon>Verrucomicrobiota</taxon>
        <taxon>Verrucomicrobiia</taxon>
        <taxon>Verrucomicrobiales</taxon>
        <taxon>Verrucomicrobiaceae</taxon>
        <taxon>Prosthecobacter</taxon>
    </lineage>
</organism>
<keyword evidence="1" id="KW-0175">Coiled coil</keyword>
<evidence type="ECO:0000313" key="3">
    <source>
        <dbReference type="Proteomes" id="UP000590740"/>
    </source>
</evidence>
<dbReference type="EMBL" id="JACHIG010000026">
    <property type="protein sequence ID" value="MBB5035741.1"/>
    <property type="molecule type" value="Genomic_DNA"/>
</dbReference>
<name>A0A7W7YGF5_9BACT</name>
<sequence>MDSHAANINLSNPTQNLQSGNSGLFPATLWSMIQEARREEDVLTGLERLARAYWRPLYVFVRQRGSQHEAACDEVQGFFEHLISSDMLRNVQRGEVRFRSFLLRCFTNWLSNERERHQAAKRGGGAIVLPLEVMSAREDEPALIEGQSPDRAFDLGWARALVDQAMKRLEEELEQRERSAFLLELRRRTFASGGEGPDWEEMASRHGMSHGAVRKAASDLRKRFGILLRTEVRNIVSKEEEVDDELRYLVSLLSMAA</sequence>
<gene>
    <name evidence="2" type="ORF">HNQ65_005355</name>
</gene>
<feature type="coiled-coil region" evidence="1">
    <location>
        <begin position="159"/>
        <end position="186"/>
    </location>
</feature>
<dbReference type="AlphaFoldDB" id="A0A7W7YGF5"/>
<dbReference type="Proteomes" id="UP000590740">
    <property type="component" value="Unassembled WGS sequence"/>
</dbReference>
<evidence type="ECO:0000313" key="2">
    <source>
        <dbReference type="EMBL" id="MBB5035741.1"/>
    </source>
</evidence>
<reference evidence="2 3" key="1">
    <citation type="submission" date="2020-08" db="EMBL/GenBank/DDBJ databases">
        <title>Genomic Encyclopedia of Type Strains, Phase IV (KMG-IV): sequencing the most valuable type-strain genomes for metagenomic binning, comparative biology and taxonomic classification.</title>
        <authorList>
            <person name="Goeker M."/>
        </authorList>
    </citation>
    <scope>NUCLEOTIDE SEQUENCE [LARGE SCALE GENOMIC DNA]</scope>
    <source>
        <strain evidence="2 3">DSM 12252</strain>
    </source>
</reference>
<dbReference type="RefSeq" id="WP_184344838.1">
    <property type="nucleotide sequence ID" value="NZ_JACHIG010000026.1"/>
</dbReference>
<accession>A0A7W7YGF5</accession>
<comment type="caution">
    <text evidence="2">The sequence shown here is derived from an EMBL/GenBank/DDBJ whole genome shotgun (WGS) entry which is preliminary data.</text>
</comment>
<proteinExistence type="predicted"/>
<keyword evidence="3" id="KW-1185">Reference proteome</keyword>